<dbReference type="Proteomes" id="UP001597183">
    <property type="component" value="Unassembled WGS sequence"/>
</dbReference>
<comment type="caution">
    <text evidence="2">The sequence shown here is derived from an EMBL/GenBank/DDBJ whole genome shotgun (WGS) entry which is preliminary data.</text>
</comment>
<dbReference type="RefSeq" id="WP_317793658.1">
    <property type="nucleotide sequence ID" value="NZ_AP028461.1"/>
</dbReference>
<keyword evidence="3" id="KW-1185">Reference proteome</keyword>
<gene>
    <name evidence="2" type="ORF">ACFQ5G_35005</name>
</gene>
<evidence type="ECO:0008006" key="4">
    <source>
        <dbReference type="Google" id="ProtNLM"/>
    </source>
</evidence>
<keyword evidence="1" id="KW-0732">Signal</keyword>
<feature type="signal peptide" evidence="1">
    <location>
        <begin position="1"/>
        <end position="22"/>
    </location>
</feature>
<feature type="chain" id="PRO_5046086929" description="Lipoprotein" evidence="1">
    <location>
        <begin position="23"/>
        <end position="150"/>
    </location>
</feature>
<dbReference type="EMBL" id="JBHTMK010000044">
    <property type="protein sequence ID" value="MFD1370574.1"/>
    <property type="molecule type" value="Genomic_DNA"/>
</dbReference>
<reference evidence="3" key="1">
    <citation type="journal article" date="2019" name="Int. J. Syst. Evol. Microbiol.">
        <title>The Global Catalogue of Microorganisms (GCM) 10K type strain sequencing project: providing services to taxonomists for standard genome sequencing and annotation.</title>
        <authorList>
            <consortium name="The Broad Institute Genomics Platform"/>
            <consortium name="The Broad Institute Genome Sequencing Center for Infectious Disease"/>
            <person name="Wu L."/>
            <person name="Ma J."/>
        </authorList>
    </citation>
    <scope>NUCLEOTIDE SEQUENCE [LARGE SCALE GENOMIC DNA]</scope>
    <source>
        <strain evidence="3">CCM 7526</strain>
    </source>
</reference>
<evidence type="ECO:0000256" key="1">
    <source>
        <dbReference type="SAM" id="SignalP"/>
    </source>
</evidence>
<sequence length="150" mass="15172">MRRAFYALLTGGALLAASACGTAPGSPGANTTGGAAPTTPPAGPACEALAKVYDKNMGPYAQALTLLAADPKTIAQAQQSLAAFATAVQDATKGSADTELEAAGKQAAKQMHDKSTDAKFFATIKSTEDVSKAIGPTLTEWLGPVQKRCS</sequence>
<dbReference type="PROSITE" id="PS51257">
    <property type="entry name" value="PROKAR_LIPOPROTEIN"/>
    <property type="match status" value="1"/>
</dbReference>
<evidence type="ECO:0000313" key="2">
    <source>
        <dbReference type="EMBL" id="MFD1370574.1"/>
    </source>
</evidence>
<organism evidence="2 3">
    <name type="scientific">Actinoplanes sichuanensis</name>
    <dbReference type="NCBI Taxonomy" id="512349"/>
    <lineage>
        <taxon>Bacteria</taxon>
        <taxon>Bacillati</taxon>
        <taxon>Actinomycetota</taxon>
        <taxon>Actinomycetes</taxon>
        <taxon>Micromonosporales</taxon>
        <taxon>Micromonosporaceae</taxon>
        <taxon>Actinoplanes</taxon>
    </lineage>
</organism>
<name>A0ABW4AJD0_9ACTN</name>
<accession>A0ABW4AJD0</accession>
<evidence type="ECO:0000313" key="3">
    <source>
        <dbReference type="Proteomes" id="UP001597183"/>
    </source>
</evidence>
<protein>
    <recommendedName>
        <fullName evidence="4">Lipoprotein</fullName>
    </recommendedName>
</protein>
<proteinExistence type="predicted"/>